<dbReference type="AlphaFoldDB" id="C7C7P4"/>
<reference evidence="2" key="1">
    <citation type="journal article" date="2009" name="PLoS ONE">
        <title>Methylobacterium genome sequences: a reference blueprint to investigate microbial metabolism of C1 compounds from natural and industrial sources.</title>
        <authorList>
            <person name="Vuilleumier S."/>
            <person name="Chistoserdova L."/>
            <person name="Lee M.-C."/>
            <person name="Bringel F."/>
            <person name="Lajus A."/>
            <person name="Zhou Y."/>
            <person name="Gourion B."/>
            <person name="Barbe V."/>
            <person name="Chang J."/>
            <person name="Cruveiller S."/>
            <person name="Dossat C."/>
            <person name="Gillett W."/>
            <person name="Gruffaz C."/>
            <person name="Haugen E."/>
            <person name="Hourcade E."/>
            <person name="Levy R."/>
            <person name="Mangenot S."/>
            <person name="Muller E."/>
            <person name="Nadalig T."/>
            <person name="Pagni M."/>
            <person name="Penny C."/>
            <person name="Peyraud R."/>
            <person name="Robinson D.G."/>
            <person name="Roche D."/>
            <person name="Rouy Z."/>
            <person name="Saenampechek C."/>
            <person name="Salvignol G."/>
            <person name="Vallenet D."/>
            <person name="Wu Z."/>
            <person name="Marx C.J."/>
            <person name="Vorholt J.A."/>
            <person name="Olson M.V."/>
            <person name="Kaul R."/>
            <person name="Weissenbach J."/>
            <person name="Medigue C."/>
            <person name="Lidstrom M.E."/>
        </authorList>
    </citation>
    <scope>NUCLEOTIDE SEQUENCE [LARGE SCALE GENOMIC DNA]</scope>
    <source>
        <strain evidence="2">DSM 6343 / CIP 106787 / DM4</strain>
    </source>
</reference>
<gene>
    <name evidence="1" type="ORF">METD_I5564</name>
</gene>
<dbReference type="EMBL" id="FP103042">
    <property type="protein sequence ID" value="CAX27170.1"/>
    <property type="molecule type" value="Genomic_DNA"/>
</dbReference>
<dbReference type="Proteomes" id="UP000008070">
    <property type="component" value="Chromosome"/>
</dbReference>
<evidence type="ECO:0000313" key="1">
    <source>
        <dbReference type="EMBL" id="CAX27170.1"/>
    </source>
</evidence>
<organism evidence="1 2">
    <name type="scientific">Methylorubrum extorquens (strain DSM 6343 / CIP 106787 / DM4)</name>
    <name type="common">Methylobacterium extorquens</name>
    <dbReference type="NCBI Taxonomy" id="661410"/>
    <lineage>
        <taxon>Bacteria</taxon>
        <taxon>Pseudomonadati</taxon>
        <taxon>Pseudomonadota</taxon>
        <taxon>Alphaproteobacteria</taxon>
        <taxon>Hyphomicrobiales</taxon>
        <taxon>Methylobacteriaceae</taxon>
        <taxon>Methylorubrum</taxon>
    </lineage>
</organism>
<protein>
    <submittedName>
        <fullName evidence="1">Uncharacterized protein</fullName>
    </submittedName>
</protein>
<proteinExistence type="predicted"/>
<dbReference type="KEGG" id="mdi:METDI5564"/>
<dbReference type="HOGENOM" id="CLU_3357046_0_0_5"/>
<name>C7C7P4_METED</name>
<accession>C7C7P4</accession>
<sequence>MAGSPAADWSDWVVNVHDARGRRVLVRAFTKSDVAG</sequence>
<evidence type="ECO:0000313" key="2">
    <source>
        <dbReference type="Proteomes" id="UP000008070"/>
    </source>
</evidence>